<protein>
    <recommendedName>
        <fullName evidence="1">CxC2-like cysteine cluster KDZ transposase-associated domain-containing protein</fullName>
    </recommendedName>
</protein>
<proteinExistence type="predicted"/>
<dbReference type="InterPro" id="IPR041457">
    <property type="entry name" value="CxC2_KDZ-assoc"/>
</dbReference>
<dbReference type="PANTHER" id="PTHR33096">
    <property type="entry name" value="CXC2 DOMAIN-CONTAINING PROTEIN"/>
    <property type="match status" value="1"/>
</dbReference>
<feature type="domain" description="CxC2-like cysteine cluster KDZ transposase-associated" evidence="1">
    <location>
        <begin position="76"/>
        <end position="159"/>
    </location>
</feature>
<organism evidence="2 3">
    <name type="scientific">Patella caerulea</name>
    <name type="common">Rayed Mediterranean limpet</name>
    <dbReference type="NCBI Taxonomy" id="87958"/>
    <lineage>
        <taxon>Eukaryota</taxon>
        <taxon>Metazoa</taxon>
        <taxon>Spiralia</taxon>
        <taxon>Lophotrochozoa</taxon>
        <taxon>Mollusca</taxon>
        <taxon>Gastropoda</taxon>
        <taxon>Patellogastropoda</taxon>
        <taxon>Patelloidea</taxon>
        <taxon>Patellidae</taxon>
        <taxon>Patella</taxon>
    </lineage>
</organism>
<evidence type="ECO:0000313" key="3">
    <source>
        <dbReference type="Proteomes" id="UP001347796"/>
    </source>
</evidence>
<gene>
    <name evidence="2" type="ORF">SNE40_001694</name>
</gene>
<evidence type="ECO:0000259" key="1">
    <source>
        <dbReference type="Pfam" id="PF18803"/>
    </source>
</evidence>
<keyword evidence="3" id="KW-1185">Reference proteome</keyword>
<dbReference type="EMBL" id="JAZGQO010000002">
    <property type="protein sequence ID" value="KAK6189694.1"/>
    <property type="molecule type" value="Genomic_DNA"/>
</dbReference>
<dbReference type="PANTHER" id="PTHR33096:SF1">
    <property type="entry name" value="CXC1-LIKE CYSTEINE CLUSTER ASSOCIATED WITH KDZ TRANSPOSASES DOMAIN-CONTAINING PROTEIN"/>
    <property type="match status" value="1"/>
</dbReference>
<dbReference type="Pfam" id="PF18803">
    <property type="entry name" value="CxC2"/>
    <property type="match status" value="1"/>
</dbReference>
<comment type="caution">
    <text evidence="2">The sequence shown here is derived from an EMBL/GenBank/DDBJ whole genome shotgun (WGS) entry which is preliminary data.</text>
</comment>
<dbReference type="InterPro" id="IPR040521">
    <property type="entry name" value="KDZ"/>
</dbReference>
<evidence type="ECO:0000313" key="2">
    <source>
        <dbReference type="EMBL" id="KAK6189694.1"/>
    </source>
</evidence>
<name>A0AAN8PZ50_PATCE</name>
<dbReference type="AlphaFoldDB" id="A0AAN8PZ50"/>
<reference evidence="2 3" key="1">
    <citation type="submission" date="2024-01" db="EMBL/GenBank/DDBJ databases">
        <title>The genome of the rayed Mediterranean limpet Patella caerulea (Linnaeus, 1758).</title>
        <authorList>
            <person name="Anh-Thu Weber A."/>
            <person name="Halstead-Nussloch G."/>
        </authorList>
    </citation>
    <scope>NUCLEOTIDE SEQUENCE [LARGE SCALE GENOMIC DNA]</scope>
    <source>
        <strain evidence="2">AATW-2023a</strain>
        <tissue evidence="2">Whole specimen</tissue>
    </source>
</reference>
<dbReference type="Proteomes" id="UP001347796">
    <property type="component" value="Unassembled WGS sequence"/>
</dbReference>
<dbReference type="Pfam" id="PF18758">
    <property type="entry name" value="KDZ"/>
    <property type="match status" value="1"/>
</dbReference>
<accession>A0AAN8PZ50</accession>
<sequence length="419" mass="48522">MPNLEAIGVQVYHCNKCEELQVEPIRCLDCDAIYCRACLDEAHNSRHLHMFEIFKNGVFIEYFPETKSWNRQDNHECGTIYDKGMIILDSRGRQHKRNVEFCGCEGEAETLLKHLLWPASPKRPAIAFQFGLLDWLNALMLECHVSAHGFCEALRYLLPNHQRGLIVSEVKDVYKVLMNESLVEYRNFTYKMSYSTQTFPDLDDGTICPGCFGPTNPSKMISLDADFQLVKNTTSPNHTNHFFTQQEEVDDFMIKYSPSEKNVTNDRDCNDFQADSRIRSKNKNTKLDEIAVFGSVCRHEFSNTFFNLKHGERLGYSVFLLEKLLYIMYDIACKLESHLKKNERSDILNQIELLIPIFHCYGHKLSCQIVYNPRRQPGLGLTDGECVERLWSFLGKFSNISKEMTPEHRTDLLEDALAH</sequence>